<dbReference type="Proteomes" id="UP000018766">
    <property type="component" value="Unassembled WGS sequence"/>
</dbReference>
<feature type="transmembrane region" description="Helical" evidence="1">
    <location>
        <begin position="394"/>
        <end position="416"/>
    </location>
</feature>
<reference evidence="2 3" key="1">
    <citation type="submission" date="2013-11" db="EMBL/GenBank/DDBJ databases">
        <title>Genomic analysis of Pelistega sp. HM-7.</title>
        <authorList>
            <person name="Kumbhare S.V."/>
            <person name="Shetty S.A."/>
            <person name="Sharma O."/>
            <person name="Dhotre D.P."/>
        </authorList>
    </citation>
    <scope>NUCLEOTIDE SEQUENCE [LARGE SCALE GENOMIC DNA]</scope>
    <source>
        <strain evidence="2 3">HM-7</strain>
    </source>
</reference>
<dbReference type="EMBL" id="AYSV01000144">
    <property type="protein sequence ID" value="ETD66419.1"/>
    <property type="molecule type" value="Genomic_DNA"/>
</dbReference>
<dbReference type="RefSeq" id="WP_023953480.1">
    <property type="nucleotide sequence ID" value="NZ_AYSV01000144.1"/>
</dbReference>
<dbReference type="AlphaFoldDB" id="V8FQ38"/>
<protein>
    <submittedName>
        <fullName evidence="2">Uncharacterized protein</fullName>
    </submittedName>
</protein>
<proteinExistence type="predicted"/>
<sequence>MVLARYGLMGCPTGFQTAVRNIGGKIDLELGHLDLPNDLAVALPSPDDSSSHNIPLFCLQRNIVSSLEGVSRTTALSVYFSTKQKESYRSGTFYGAFFEIINQQFNKLAEDNPSSYEMLKDLMQELLSLARLQFNKLIDKNTNTYHSFLDGRSVEMTTSGVFEKIAQESLAPLTVMDFQGRENTKVLVIQCSKSTELIQAVQEVLANKLIVSYQRIFFHCSEEISSKFLIKNKDIRIIHFPTLDNFSTILKDITENSSDTAVSLIQQIKKGKDTLQKIIKDNEHSIMELHQQYNQKIDNLHKQLGEKDRNIIELQKGNSENSDLINFAQAVITQAKEKIQGHTGNYARFISRDDYENIRSIEERGLKVSQNIYSAIGKQEEGLVAVRQTTKTLLMIQSVIWFLSVVALGGVFFFLIDNFGRDQNRKLGELEQSFKDYVSTEIDKVTTGVNNHLTALSRQNQITVDATEKRVNTFSDKEKETKGKK</sequence>
<keyword evidence="3" id="KW-1185">Reference proteome</keyword>
<keyword evidence="1" id="KW-1133">Transmembrane helix</keyword>
<accession>V8FQ38</accession>
<keyword evidence="1" id="KW-0472">Membrane</keyword>
<keyword evidence="1" id="KW-0812">Transmembrane</keyword>
<organism evidence="2 3">
    <name type="scientific">Pelistega indica</name>
    <dbReference type="NCBI Taxonomy" id="1414851"/>
    <lineage>
        <taxon>Bacteria</taxon>
        <taxon>Pseudomonadati</taxon>
        <taxon>Pseudomonadota</taxon>
        <taxon>Betaproteobacteria</taxon>
        <taxon>Burkholderiales</taxon>
        <taxon>Alcaligenaceae</taxon>
        <taxon>Pelistega</taxon>
    </lineage>
</organism>
<gene>
    <name evidence="2" type="ORF">V757_12685</name>
</gene>
<name>V8FQ38_9BURK</name>
<evidence type="ECO:0000313" key="2">
    <source>
        <dbReference type="EMBL" id="ETD66419.1"/>
    </source>
</evidence>
<comment type="caution">
    <text evidence="2">The sequence shown here is derived from an EMBL/GenBank/DDBJ whole genome shotgun (WGS) entry which is preliminary data.</text>
</comment>
<evidence type="ECO:0000313" key="3">
    <source>
        <dbReference type="Proteomes" id="UP000018766"/>
    </source>
</evidence>
<evidence type="ECO:0000256" key="1">
    <source>
        <dbReference type="SAM" id="Phobius"/>
    </source>
</evidence>